<reference evidence="4" key="1">
    <citation type="journal article" date="2019" name="Int. J. Syst. Evol. Microbiol.">
        <title>The Global Catalogue of Microorganisms (GCM) 10K type strain sequencing project: providing services to taxonomists for standard genome sequencing and annotation.</title>
        <authorList>
            <consortium name="The Broad Institute Genomics Platform"/>
            <consortium name="The Broad Institute Genome Sequencing Center for Infectious Disease"/>
            <person name="Wu L."/>
            <person name="Ma J."/>
        </authorList>
    </citation>
    <scope>NUCLEOTIDE SEQUENCE [LARGE SCALE GENOMIC DNA]</scope>
    <source>
        <strain evidence="4">DFY28</strain>
    </source>
</reference>
<dbReference type="RefSeq" id="WP_128221463.1">
    <property type="nucleotide sequence ID" value="NZ_CP034929.1"/>
</dbReference>
<dbReference type="CDD" id="cd12797">
    <property type="entry name" value="M23_peptidase"/>
    <property type="match status" value="1"/>
</dbReference>
<comment type="caution">
    <text evidence="3">The sequence shown here is derived from an EMBL/GenBank/DDBJ whole genome shotgun (WGS) entry which is preliminary data.</text>
</comment>
<accession>A0ABW1QZ86</accession>
<name>A0ABW1QZ86_9ACTN</name>
<feature type="region of interest" description="Disordered" evidence="1">
    <location>
        <begin position="99"/>
        <end position="133"/>
    </location>
</feature>
<protein>
    <submittedName>
        <fullName evidence="3">M23 family metallopeptidase</fullName>
        <ecNumber evidence="3">3.4.24.-</ecNumber>
    </submittedName>
</protein>
<sequence>MGNHRAERGLRRTASAGRASRPSTDTRNAIPGGARRAAAPASRVSDISGTDADTTNIPPSSVETDAGTTSGATTPAATSPGRRRAAAVSALISAEAAAPLKDTVSPTQGHVEPGRRRASRTAAPRTRSTTASRVWTKPSVPVIAGIAALALSVGGAIITPQLSGPETAKATATASGATSDVAKAAAEALAERDAVISRDSRRDAAAAEDEAALLAKAEAIAAKRSKTLASINVRANQQAAKIEANQWHIPVANYRISATFGLSSYLWRSVHTGLDFAGPHGQDLFAVANGTITETAPAGAYGYRTILTLEDGTEIWYCHQSAYKVSVGDKVVGGQVIGSLGTTGNSTGPHLHLEVHPGGGDAVDPRSVLQAHGVTP</sequence>
<evidence type="ECO:0000313" key="3">
    <source>
        <dbReference type="EMBL" id="MFC6154363.1"/>
    </source>
</evidence>
<feature type="region of interest" description="Disordered" evidence="1">
    <location>
        <begin position="1"/>
        <end position="85"/>
    </location>
</feature>
<dbReference type="SUPFAM" id="SSF51261">
    <property type="entry name" value="Duplicated hybrid motif"/>
    <property type="match status" value="1"/>
</dbReference>
<dbReference type="EC" id="3.4.24.-" evidence="3"/>
<dbReference type="Pfam" id="PF01551">
    <property type="entry name" value="Peptidase_M23"/>
    <property type="match status" value="1"/>
</dbReference>
<keyword evidence="4" id="KW-1185">Reference proteome</keyword>
<feature type="compositionally biased region" description="Low complexity" evidence="1">
    <location>
        <begin position="31"/>
        <end position="41"/>
    </location>
</feature>
<evidence type="ECO:0000259" key="2">
    <source>
        <dbReference type="Pfam" id="PF01551"/>
    </source>
</evidence>
<feature type="domain" description="M23ase beta-sheet core" evidence="2">
    <location>
        <begin position="270"/>
        <end position="365"/>
    </location>
</feature>
<proteinExistence type="predicted"/>
<dbReference type="EMBL" id="JBHSQI010000005">
    <property type="protein sequence ID" value="MFC6154363.1"/>
    <property type="molecule type" value="Genomic_DNA"/>
</dbReference>
<feature type="compositionally biased region" description="Low complexity" evidence="1">
    <location>
        <begin position="120"/>
        <end position="133"/>
    </location>
</feature>
<keyword evidence="3" id="KW-0378">Hydrolase</keyword>
<feature type="compositionally biased region" description="Basic and acidic residues" evidence="1">
    <location>
        <begin position="1"/>
        <end position="10"/>
    </location>
</feature>
<feature type="compositionally biased region" description="Polar residues" evidence="1">
    <location>
        <begin position="45"/>
        <end position="63"/>
    </location>
</feature>
<dbReference type="InterPro" id="IPR050570">
    <property type="entry name" value="Cell_wall_metabolism_enzyme"/>
</dbReference>
<feature type="compositionally biased region" description="Low complexity" evidence="1">
    <location>
        <begin position="66"/>
        <end position="85"/>
    </location>
</feature>
<dbReference type="InterPro" id="IPR016047">
    <property type="entry name" value="M23ase_b-sheet_dom"/>
</dbReference>
<dbReference type="GO" id="GO:0016787">
    <property type="term" value="F:hydrolase activity"/>
    <property type="evidence" value="ECO:0007669"/>
    <property type="project" value="UniProtKB-KW"/>
</dbReference>
<dbReference type="InterPro" id="IPR011055">
    <property type="entry name" value="Dup_hybrid_motif"/>
</dbReference>
<evidence type="ECO:0000313" key="4">
    <source>
        <dbReference type="Proteomes" id="UP001596098"/>
    </source>
</evidence>
<dbReference type="Gene3D" id="2.70.70.10">
    <property type="entry name" value="Glucose Permease (Domain IIA)"/>
    <property type="match status" value="1"/>
</dbReference>
<gene>
    <name evidence="3" type="ORF">ACFPWU_11905</name>
</gene>
<organism evidence="3 4">
    <name type="scientific">Nocardioides yefusunii</name>
    <dbReference type="NCBI Taxonomy" id="2500546"/>
    <lineage>
        <taxon>Bacteria</taxon>
        <taxon>Bacillati</taxon>
        <taxon>Actinomycetota</taxon>
        <taxon>Actinomycetes</taxon>
        <taxon>Propionibacteriales</taxon>
        <taxon>Nocardioidaceae</taxon>
        <taxon>Nocardioides</taxon>
    </lineage>
</organism>
<evidence type="ECO:0000256" key="1">
    <source>
        <dbReference type="SAM" id="MobiDB-lite"/>
    </source>
</evidence>
<dbReference type="Proteomes" id="UP001596098">
    <property type="component" value="Unassembled WGS sequence"/>
</dbReference>
<dbReference type="PANTHER" id="PTHR21666:SF270">
    <property type="entry name" value="MUREIN HYDROLASE ACTIVATOR ENVC"/>
    <property type="match status" value="1"/>
</dbReference>
<dbReference type="PANTHER" id="PTHR21666">
    <property type="entry name" value="PEPTIDASE-RELATED"/>
    <property type="match status" value="1"/>
</dbReference>